<keyword evidence="1" id="KW-1133">Transmembrane helix</keyword>
<sequence length="651" mass="72588">MSDQRKGLTLRAVGLGLLIVVLIDVWATYVELYSRASRLTMDHFPIALFAVLLVLLSLNSVLRKFRLSELSRSELLVILAIGFVGAKMPVDGVAGYLLGTISSFYYFATPENQWSEFYHPYLPAWLVPQGADAIWRHFFEGVGAERGIPWMMWALPLFWWATFIGATFWVSTCIIVVLRKQWVEHERLAFPLAAVASRMLADPGEEGGFPSLMRNLLFWVGIGISSILFFWQILSWFYPGLPLGDFFPWISQFQFWRGSRSVVINPFQFFTLGFAYFAPVEVLFSVWFFYLVNVGEGAIFSRIGYGLTEAGNDQYCSTPPSLAWQGLGAMGFMVLWGIWIARRHLKDVFRKAVDPGCEVDDSGEIISYRTAVWGGLLGLAYMFAWLHQSGMEYRTTLLFLTGSFIIYIGMARIVAESGVPYTWGSVSAQSFVMNALGTTGMSGYGMASLLLSYSLIDYVRGFLMPPMAHVARFGDMMGGGRRRLLLAVGVGAGVSLVASFIYTLGLAYSNGAYNTYGWPPFFGGDPKGVFSNTLSKVRNPFPTDWARILNAGAGAVAMGALTFLRSRLLWWRIHPIGFVTSSMINTNFLAVPFFIGWGVKSIILRMGGARLYRRGMPLFIGLMVGYVAGVCLCSVLDMLYFPAQGHVVHTW</sequence>
<dbReference type="Pfam" id="PF20581">
    <property type="entry name" value="DUF6785"/>
    <property type="match status" value="1"/>
</dbReference>
<gene>
    <name evidence="4" type="ORF">A3F84_19290</name>
</gene>
<feature type="transmembrane region" description="Helical" evidence="1">
    <location>
        <begin position="443"/>
        <end position="463"/>
    </location>
</feature>
<evidence type="ECO:0000259" key="3">
    <source>
        <dbReference type="Pfam" id="PF20581"/>
    </source>
</evidence>
<accession>A0A1F6CZI1</accession>
<feature type="transmembrane region" description="Helical" evidence="1">
    <location>
        <begin position="484"/>
        <end position="508"/>
    </location>
</feature>
<dbReference type="Pfam" id="PF20580">
    <property type="entry name" value="DUF6784"/>
    <property type="match status" value="1"/>
</dbReference>
<feature type="transmembrane region" description="Helical" evidence="1">
    <location>
        <begin position="216"/>
        <end position="238"/>
    </location>
</feature>
<dbReference type="EMBL" id="MFKF01000101">
    <property type="protein sequence ID" value="OGG54545.1"/>
    <property type="molecule type" value="Genomic_DNA"/>
</dbReference>
<feature type="domain" description="DUF6785" evidence="3">
    <location>
        <begin position="9"/>
        <end position="511"/>
    </location>
</feature>
<feature type="transmembrane region" description="Helical" evidence="1">
    <location>
        <begin position="75"/>
        <end position="108"/>
    </location>
</feature>
<feature type="domain" description="DUF6784" evidence="2">
    <location>
        <begin position="551"/>
        <end position="639"/>
    </location>
</feature>
<protein>
    <submittedName>
        <fullName evidence="4">Uncharacterized protein</fullName>
    </submittedName>
</protein>
<proteinExistence type="predicted"/>
<name>A0A1F6CZI1_HANXR</name>
<dbReference type="Proteomes" id="UP000178606">
    <property type="component" value="Unassembled WGS sequence"/>
</dbReference>
<evidence type="ECO:0000259" key="2">
    <source>
        <dbReference type="Pfam" id="PF20580"/>
    </source>
</evidence>
<dbReference type="InterPro" id="IPR046712">
    <property type="entry name" value="DUF6785"/>
</dbReference>
<evidence type="ECO:0000313" key="4">
    <source>
        <dbReference type="EMBL" id="OGG54545.1"/>
    </source>
</evidence>
<dbReference type="AlphaFoldDB" id="A0A1F6CZI1"/>
<feature type="transmembrane region" description="Helical" evidence="1">
    <location>
        <begin position="157"/>
        <end position="178"/>
    </location>
</feature>
<feature type="transmembrane region" description="Helical" evidence="1">
    <location>
        <begin position="12"/>
        <end position="32"/>
    </location>
</feature>
<evidence type="ECO:0000313" key="5">
    <source>
        <dbReference type="Proteomes" id="UP000178606"/>
    </source>
</evidence>
<feature type="transmembrane region" description="Helical" evidence="1">
    <location>
        <begin position="44"/>
        <end position="63"/>
    </location>
</feature>
<comment type="caution">
    <text evidence="4">The sequence shown here is derived from an EMBL/GenBank/DDBJ whole genome shotgun (WGS) entry which is preliminary data.</text>
</comment>
<feature type="transmembrane region" description="Helical" evidence="1">
    <location>
        <begin position="322"/>
        <end position="341"/>
    </location>
</feature>
<feature type="transmembrane region" description="Helical" evidence="1">
    <location>
        <begin position="365"/>
        <end position="385"/>
    </location>
</feature>
<feature type="transmembrane region" description="Helical" evidence="1">
    <location>
        <begin position="269"/>
        <end position="292"/>
    </location>
</feature>
<reference evidence="4 5" key="1">
    <citation type="journal article" date="2016" name="Nat. Commun.">
        <title>Thousands of microbial genomes shed light on interconnected biogeochemical processes in an aquifer system.</title>
        <authorList>
            <person name="Anantharaman K."/>
            <person name="Brown C.T."/>
            <person name="Hug L.A."/>
            <person name="Sharon I."/>
            <person name="Castelle C.J."/>
            <person name="Probst A.J."/>
            <person name="Thomas B.C."/>
            <person name="Singh A."/>
            <person name="Wilkins M.J."/>
            <person name="Karaoz U."/>
            <person name="Brodie E.L."/>
            <person name="Williams K.H."/>
            <person name="Hubbard S.S."/>
            <person name="Banfield J.F."/>
        </authorList>
    </citation>
    <scope>NUCLEOTIDE SEQUENCE [LARGE SCALE GENOMIC DNA]</scope>
    <source>
        <strain evidence="5">RIFCSPLOWO2_12_FULL_64_10</strain>
    </source>
</reference>
<dbReference type="InterPro" id="IPR046711">
    <property type="entry name" value="DUF6784"/>
</dbReference>
<feature type="transmembrane region" description="Helical" evidence="1">
    <location>
        <begin position="576"/>
        <end position="599"/>
    </location>
</feature>
<evidence type="ECO:0000256" key="1">
    <source>
        <dbReference type="SAM" id="Phobius"/>
    </source>
</evidence>
<keyword evidence="1" id="KW-0472">Membrane</keyword>
<keyword evidence="1" id="KW-0812">Transmembrane</keyword>
<organism evidence="4 5">
    <name type="scientific">Handelsmanbacteria sp. (strain RIFCSPLOWO2_12_FULL_64_10)</name>
    <dbReference type="NCBI Taxonomy" id="1817868"/>
    <lineage>
        <taxon>Bacteria</taxon>
        <taxon>Candidatus Handelsmaniibacteriota</taxon>
    </lineage>
</organism>
<feature type="transmembrane region" description="Helical" evidence="1">
    <location>
        <begin position="397"/>
        <end position="415"/>
    </location>
</feature>
<feature type="transmembrane region" description="Helical" evidence="1">
    <location>
        <begin position="619"/>
        <end position="641"/>
    </location>
</feature>